<dbReference type="Pfam" id="PF22947">
    <property type="entry name" value="ULD_3"/>
    <property type="match status" value="1"/>
</dbReference>
<sequence length="119" mass="13423">MHFFPPREAISVISRNVHVANASFDVNIEVMNCDSVAVVARKLRMLNKSVKPRFNATLWRYQEPVGGDRKMTGCLDLLAVHEKLEDSGGCKVSDVSAKLILLLTLKRIWFLSVTMARHI</sequence>
<accession>A0A0B1T2F7</accession>
<organism evidence="2 3">
    <name type="scientific">Oesophagostomum dentatum</name>
    <name type="common">Nodular worm</name>
    <dbReference type="NCBI Taxonomy" id="61180"/>
    <lineage>
        <taxon>Eukaryota</taxon>
        <taxon>Metazoa</taxon>
        <taxon>Ecdysozoa</taxon>
        <taxon>Nematoda</taxon>
        <taxon>Chromadorea</taxon>
        <taxon>Rhabditida</taxon>
        <taxon>Rhabditina</taxon>
        <taxon>Rhabditomorpha</taxon>
        <taxon>Strongyloidea</taxon>
        <taxon>Strongylidae</taxon>
        <taxon>Oesophagostomum</taxon>
    </lineage>
</organism>
<dbReference type="InterPro" id="IPR054509">
    <property type="entry name" value="LARS1_ULD"/>
</dbReference>
<feature type="domain" description="Leucine--tRNA ligase ubiquitin-like" evidence="1">
    <location>
        <begin position="8"/>
        <end position="91"/>
    </location>
</feature>
<dbReference type="Proteomes" id="UP000053660">
    <property type="component" value="Unassembled WGS sequence"/>
</dbReference>
<reference evidence="2 3" key="1">
    <citation type="submission" date="2014-03" db="EMBL/GenBank/DDBJ databases">
        <title>Draft genome of the hookworm Oesophagostomum dentatum.</title>
        <authorList>
            <person name="Mitreva M."/>
        </authorList>
    </citation>
    <scope>NUCLEOTIDE SEQUENCE [LARGE SCALE GENOMIC DNA]</scope>
    <source>
        <strain evidence="2 3">OD-Hann</strain>
    </source>
</reference>
<protein>
    <recommendedName>
        <fullName evidence="1">Leucine--tRNA ligase ubiquitin-like domain-containing protein</fullName>
    </recommendedName>
</protein>
<gene>
    <name evidence="2" type="ORF">OESDEN_10186</name>
</gene>
<evidence type="ECO:0000313" key="3">
    <source>
        <dbReference type="Proteomes" id="UP000053660"/>
    </source>
</evidence>
<keyword evidence="3" id="KW-1185">Reference proteome</keyword>
<name>A0A0B1T2F7_OESDE</name>
<proteinExistence type="predicted"/>
<dbReference type="OrthoDB" id="10249672at2759"/>
<dbReference type="EMBL" id="KN553528">
    <property type="protein sequence ID" value="KHJ89977.1"/>
    <property type="molecule type" value="Genomic_DNA"/>
</dbReference>
<evidence type="ECO:0000259" key="1">
    <source>
        <dbReference type="Pfam" id="PF22947"/>
    </source>
</evidence>
<evidence type="ECO:0000313" key="2">
    <source>
        <dbReference type="EMBL" id="KHJ89977.1"/>
    </source>
</evidence>
<dbReference type="AlphaFoldDB" id="A0A0B1T2F7"/>